<accession>A0AAC8Q7C4</accession>
<dbReference type="KEGG" id="age:AA314_03842"/>
<protein>
    <submittedName>
        <fullName evidence="2">Uncharacterized protein</fullName>
    </submittedName>
</protein>
<sequence length="76" mass="8207">MGVNQRRRAPRNGCVRCFRGTGSLLPHGLAHGCLPGPQPCTPSWHPESTPRAARLQTPEKTAARSPMPPGIKKRAT</sequence>
<feature type="region of interest" description="Disordered" evidence="1">
    <location>
        <begin position="42"/>
        <end position="76"/>
    </location>
</feature>
<proteinExistence type="predicted"/>
<gene>
    <name evidence="2" type="ORF">AA314_03842</name>
</gene>
<organism evidence="2 3">
    <name type="scientific">Archangium gephyra</name>
    <dbReference type="NCBI Taxonomy" id="48"/>
    <lineage>
        <taxon>Bacteria</taxon>
        <taxon>Pseudomonadati</taxon>
        <taxon>Myxococcota</taxon>
        <taxon>Myxococcia</taxon>
        <taxon>Myxococcales</taxon>
        <taxon>Cystobacterineae</taxon>
        <taxon>Archangiaceae</taxon>
        <taxon>Archangium</taxon>
    </lineage>
</organism>
<dbReference type="AlphaFoldDB" id="A0AAC8Q7C4"/>
<reference evidence="2 3" key="1">
    <citation type="submission" date="2015-05" db="EMBL/GenBank/DDBJ databases">
        <title>Genome assembly of Archangium gephyra DSM 2261.</title>
        <authorList>
            <person name="Sharma G."/>
            <person name="Subramanian S."/>
        </authorList>
    </citation>
    <scope>NUCLEOTIDE SEQUENCE [LARGE SCALE GENOMIC DNA]</scope>
    <source>
        <strain evidence="2 3">DSM 2261</strain>
    </source>
</reference>
<name>A0AAC8Q7C4_9BACT</name>
<dbReference type="EMBL" id="CP011509">
    <property type="protein sequence ID" value="AKJ02216.1"/>
    <property type="molecule type" value="Genomic_DNA"/>
</dbReference>
<evidence type="ECO:0000256" key="1">
    <source>
        <dbReference type="SAM" id="MobiDB-lite"/>
    </source>
</evidence>
<evidence type="ECO:0000313" key="2">
    <source>
        <dbReference type="EMBL" id="AKJ02216.1"/>
    </source>
</evidence>
<dbReference type="Proteomes" id="UP000035579">
    <property type="component" value="Chromosome"/>
</dbReference>
<evidence type="ECO:0000313" key="3">
    <source>
        <dbReference type="Proteomes" id="UP000035579"/>
    </source>
</evidence>